<protein>
    <recommendedName>
        <fullName evidence="1">DUF4283 domain-containing protein</fullName>
    </recommendedName>
</protein>
<dbReference type="InterPro" id="IPR025558">
    <property type="entry name" value="DUF4283"/>
</dbReference>
<name>A0AAV2F991_9ROSI</name>
<organism evidence="2 3">
    <name type="scientific">Linum trigynum</name>
    <dbReference type="NCBI Taxonomy" id="586398"/>
    <lineage>
        <taxon>Eukaryota</taxon>
        <taxon>Viridiplantae</taxon>
        <taxon>Streptophyta</taxon>
        <taxon>Embryophyta</taxon>
        <taxon>Tracheophyta</taxon>
        <taxon>Spermatophyta</taxon>
        <taxon>Magnoliopsida</taxon>
        <taxon>eudicotyledons</taxon>
        <taxon>Gunneridae</taxon>
        <taxon>Pentapetalae</taxon>
        <taxon>rosids</taxon>
        <taxon>fabids</taxon>
        <taxon>Malpighiales</taxon>
        <taxon>Linaceae</taxon>
        <taxon>Linum</taxon>
    </lineage>
</organism>
<evidence type="ECO:0000313" key="2">
    <source>
        <dbReference type="EMBL" id="CAL1394811.1"/>
    </source>
</evidence>
<sequence length="156" mass="17552">MTVRGEKSHLVLNVRPTIVRARGSGMAMLLGKWITDTSINVHKAKNAAIGKWRAYGDVQAKKEAENLFVYTFQSQQQRDAVWETRPWNLSNTLIALKKWDGEQKAESDDINTITLWIQMHDLPQSLKDEEAIQALAEYIFPTSIALISPTLISGDG</sequence>
<reference evidence="2 3" key="1">
    <citation type="submission" date="2024-04" db="EMBL/GenBank/DDBJ databases">
        <authorList>
            <person name="Fracassetti M."/>
        </authorList>
    </citation>
    <scope>NUCLEOTIDE SEQUENCE [LARGE SCALE GENOMIC DNA]</scope>
</reference>
<proteinExistence type="predicted"/>
<dbReference type="EMBL" id="OZ034819">
    <property type="protein sequence ID" value="CAL1394811.1"/>
    <property type="molecule type" value="Genomic_DNA"/>
</dbReference>
<evidence type="ECO:0000259" key="1">
    <source>
        <dbReference type="Pfam" id="PF14111"/>
    </source>
</evidence>
<feature type="domain" description="DUF4283" evidence="1">
    <location>
        <begin position="29"/>
        <end position="102"/>
    </location>
</feature>
<dbReference type="AlphaFoldDB" id="A0AAV2F991"/>
<dbReference type="PANTHER" id="PTHR31286">
    <property type="entry name" value="GLYCINE-RICH CELL WALL STRUCTURAL PROTEIN 1.8-LIKE"/>
    <property type="match status" value="1"/>
</dbReference>
<dbReference type="Pfam" id="PF14111">
    <property type="entry name" value="DUF4283"/>
    <property type="match status" value="1"/>
</dbReference>
<evidence type="ECO:0000313" key="3">
    <source>
        <dbReference type="Proteomes" id="UP001497516"/>
    </source>
</evidence>
<dbReference type="PANTHER" id="PTHR31286:SF167">
    <property type="entry name" value="OS09G0268800 PROTEIN"/>
    <property type="match status" value="1"/>
</dbReference>
<keyword evidence="3" id="KW-1185">Reference proteome</keyword>
<accession>A0AAV2F991</accession>
<dbReference type="InterPro" id="IPR040256">
    <property type="entry name" value="At4g02000-like"/>
</dbReference>
<dbReference type="Proteomes" id="UP001497516">
    <property type="component" value="Chromosome 6"/>
</dbReference>
<gene>
    <name evidence="2" type="ORF">LTRI10_LOCUS35289</name>
</gene>